<dbReference type="AlphaFoldDB" id="A0A4Y2WEM0"/>
<evidence type="ECO:0000313" key="1">
    <source>
        <dbReference type="EMBL" id="GBO35411.1"/>
    </source>
</evidence>
<evidence type="ECO:0000313" key="2">
    <source>
        <dbReference type="Proteomes" id="UP000499080"/>
    </source>
</evidence>
<comment type="caution">
    <text evidence="1">The sequence shown here is derived from an EMBL/GenBank/DDBJ whole genome shotgun (WGS) entry which is preliminary data.</text>
</comment>
<gene>
    <name evidence="1" type="ORF">AVEN_153810_1</name>
</gene>
<proteinExistence type="predicted"/>
<dbReference type="EMBL" id="BGPR01059384">
    <property type="protein sequence ID" value="GBO35411.1"/>
    <property type="molecule type" value="Genomic_DNA"/>
</dbReference>
<dbReference type="Proteomes" id="UP000499080">
    <property type="component" value="Unassembled WGS sequence"/>
</dbReference>
<accession>A0A4Y2WEM0</accession>
<dbReference type="Gene3D" id="3.30.420.10">
    <property type="entry name" value="Ribonuclease H-like superfamily/Ribonuclease H"/>
    <property type="match status" value="1"/>
</dbReference>
<protein>
    <submittedName>
        <fullName evidence="1">Uncharacterized protein</fullName>
    </submittedName>
</protein>
<dbReference type="OrthoDB" id="6764275at2759"/>
<dbReference type="GO" id="GO:0003676">
    <property type="term" value="F:nucleic acid binding"/>
    <property type="evidence" value="ECO:0007669"/>
    <property type="project" value="InterPro"/>
</dbReference>
<organism evidence="1 2">
    <name type="scientific">Araneus ventricosus</name>
    <name type="common">Orbweaver spider</name>
    <name type="synonym">Epeira ventricosa</name>
    <dbReference type="NCBI Taxonomy" id="182803"/>
    <lineage>
        <taxon>Eukaryota</taxon>
        <taxon>Metazoa</taxon>
        <taxon>Ecdysozoa</taxon>
        <taxon>Arthropoda</taxon>
        <taxon>Chelicerata</taxon>
        <taxon>Arachnida</taxon>
        <taxon>Araneae</taxon>
        <taxon>Araneomorphae</taxon>
        <taxon>Entelegynae</taxon>
        <taxon>Araneoidea</taxon>
        <taxon>Araneidae</taxon>
        <taxon>Araneus</taxon>
    </lineage>
</organism>
<reference evidence="1 2" key="1">
    <citation type="journal article" date="2019" name="Sci. Rep.">
        <title>Orb-weaving spider Araneus ventricosus genome elucidates the spidroin gene catalogue.</title>
        <authorList>
            <person name="Kono N."/>
            <person name="Nakamura H."/>
            <person name="Ohtoshi R."/>
            <person name="Moran D.A.P."/>
            <person name="Shinohara A."/>
            <person name="Yoshida Y."/>
            <person name="Fujiwara M."/>
            <person name="Mori M."/>
            <person name="Tomita M."/>
            <person name="Arakawa K."/>
        </authorList>
    </citation>
    <scope>NUCLEOTIDE SEQUENCE [LARGE SCALE GENOMIC DNA]</scope>
</reference>
<dbReference type="InterPro" id="IPR036397">
    <property type="entry name" value="RNaseH_sf"/>
</dbReference>
<name>A0A4Y2WEM0_ARAVE</name>
<dbReference type="PANTHER" id="PTHR47326">
    <property type="entry name" value="TRANSPOSABLE ELEMENT TC3 TRANSPOSASE-LIKE PROTEIN"/>
    <property type="match status" value="1"/>
</dbReference>
<dbReference type="PANTHER" id="PTHR47326:SF1">
    <property type="entry name" value="HTH PSQ-TYPE DOMAIN-CONTAINING PROTEIN"/>
    <property type="match status" value="1"/>
</dbReference>
<sequence>MLENWLFPQLETDPYDFNFQQYGAPPLWRLDVPELLNNRIPQRWIGHTGTDDSVKHHWPPISPNLSVCDFFLWEFINDYVYVSPLPETLSELKTRRRAAVYADMLQKVWNIFDLRNIILEHDALTPSIERWRY</sequence>
<keyword evidence="2" id="KW-1185">Reference proteome</keyword>